<sequence>MSFAAKTSAKTGAQASIDAALQEYFQRTGHNVLSSDAAHAAGIPINASSADIRATLESLITDVRHAQDVKFNATLGKILDVLLLLNEIGAEVAASTNKVHGGKGLFVAFGILLKTKKNYNNQIDALAPLLTDVSDFFDRLDVLECLHIGNAWNHDLYARIFTSVLNVFGLVTKILKGKKSHRVRAALLGNKDIEEASTALRRNIEAESRWISVEILRAIDQVNDEISNGFEVSQAKLDLANAMQASTSMTMDSIRITVESTAESHTSKLGDIHEDVRECLTIVKTTRKIDRLAGCLPWNGPPSICRPTPNMETLVKDTIEVIGNKVAARTKRDIRVPLARITKTADALKGLAELKRSW</sequence>
<evidence type="ECO:0008006" key="3">
    <source>
        <dbReference type="Google" id="ProtNLM"/>
    </source>
</evidence>
<proteinExistence type="predicted"/>
<keyword evidence="2" id="KW-1185">Reference proteome</keyword>
<reference evidence="1 2" key="1">
    <citation type="journal article" date="2015" name="Fungal Genet. Biol.">
        <title>Evolution of novel wood decay mechanisms in Agaricales revealed by the genome sequences of Fistulina hepatica and Cylindrobasidium torrendii.</title>
        <authorList>
            <person name="Floudas D."/>
            <person name="Held B.W."/>
            <person name="Riley R."/>
            <person name="Nagy L.G."/>
            <person name="Koehler G."/>
            <person name="Ransdell A.S."/>
            <person name="Younus H."/>
            <person name="Chow J."/>
            <person name="Chiniquy J."/>
            <person name="Lipzen A."/>
            <person name="Tritt A."/>
            <person name="Sun H."/>
            <person name="Haridas S."/>
            <person name="LaButti K."/>
            <person name="Ohm R.A."/>
            <person name="Kues U."/>
            <person name="Blanchette R.A."/>
            <person name="Grigoriev I.V."/>
            <person name="Minto R.E."/>
            <person name="Hibbett D.S."/>
        </authorList>
    </citation>
    <scope>NUCLEOTIDE SEQUENCE [LARGE SCALE GENOMIC DNA]</scope>
    <source>
        <strain evidence="1 2">FP15055 ss-10</strain>
    </source>
</reference>
<gene>
    <name evidence="1" type="ORF">CYLTODRAFT_440478</name>
</gene>
<protein>
    <recommendedName>
        <fullName evidence="3">Fungal STAND N-terminal Goodbye domain-containing protein</fullName>
    </recommendedName>
</protein>
<dbReference type="EMBL" id="KN880442">
    <property type="protein sequence ID" value="KIY72560.1"/>
    <property type="molecule type" value="Genomic_DNA"/>
</dbReference>
<dbReference type="AlphaFoldDB" id="A0A0D7BQP2"/>
<accession>A0A0D7BQP2</accession>
<name>A0A0D7BQP2_9AGAR</name>
<evidence type="ECO:0000313" key="1">
    <source>
        <dbReference type="EMBL" id="KIY72560.1"/>
    </source>
</evidence>
<organism evidence="1 2">
    <name type="scientific">Cylindrobasidium torrendii FP15055 ss-10</name>
    <dbReference type="NCBI Taxonomy" id="1314674"/>
    <lineage>
        <taxon>Eukaryota</taxon>
        <taxon>Fungi</taxon>
        <taxon>Dikarya</taxon>
        <taxon>Basidiomycota</taxon>
        <taxon>Agaricomycotina</taxon>
        <taxon>Agaricomycetes</taxon>
        <taxon>Agaricomycetidae</taxon>
        <taxon>Agaricales</taxon>
        <taxon>Marasmiineae</taxon>
        <taxon>Physalacriaceae</taxon>
        <taxon>Cylindrobasidium</taxon>
    </lineage>
</organism>
<dbReference type="Proteomes" id="UP000054007">
    <property type="component" value="Unassembled WGS sequence"/>
</dbReference>
<dbReference type="OrthoDB" id="7464126at2759"/>
<evidence type="ECO:0000313" key="2">
    <source>
        <dbReference type="Proteomes" id="UP000054007"/>
    </source>
</evidence>